<proteinExistence type="predicted"/>
<name>X1S9Y3_9ZZZZ</name>
<gene>
    <name evidence="2" type="ORF">S12H4_25619</name>
</gene>
<dbReference type="EMBL" id="BARW01014454">
    <property type="protein sequence ID" value="GAI75921.1"/>
    <property type="molecule type" value="Genomic_DNA"/>
</dbReference>
<evidence type="ECO:0000259" key="1">
    <source>
        <dbReference type="Pfam" id="PF03235"/>
    </source>
</evidence>
<dbReference type="PANTHER" id="PTHR35149:SF2">
    <property type="entry name" value="DUF262 DOMAIN-CONTAINING PROTEIN"/>
    <property type="match status" value="1"/>
</dbReference>
<sequence length="304" mass="36343">YSSFVFEASKTNEEYFLGPIVLVRDEEQEYYEIVDGQQRLATLSLLFRVLLDLYADKLEQIKKNEVKNFIQDSIQSRDRLRFETFPEKQYQFVESMKTNYADLKQKLQDRKIVRKVKSEIRNNLFIQNSLILCSKVEESLDNNKINDFVNFLLKKVYVIHIVAKKLTSAVRIFETINTRGLDLEAADIIKAYLYRHLSENDLQRFRAEWHDIAENAKNFDETPTNCLTYHVNWKKKEKLSHALYKEFENLFPEPDVFNILADIKKVTEYIQYYREIEDDKSKGFIYPLWYLRDKVYWKSTLVGA</sequence>
<feature type="domain" description="GmrSD restriction endonucleases N-terminal" evidence="1">
    <location>
        <begin position="12"/>
        <end position="193"/>
    </location>
</feature>
<dbReference type="InterPro" id="IPR004919">
    <property type="entry name" value="GmrSD_N"/>
</dbReference>
<dbReference type="Pfam" id="PF03235">
    <property type="entry name" value="GmrSD_N"/>
    <property type="match status" value="1"/>
</dbReference>
<accession>X1S9Y3</accession>
<feature type="non-terminal residue" evidence="2">
    <location>
        <position position="1"/>
    </location>
</feature>
<evidence type="ECO:0000313" key="2">
    <source>
        <dbReference type="EMBL" id="GAI75921.1"/>
    </source>
</evidence>
<organism evidence="2">
    <name type="scientific">marine sediment metagenome</name>
    <dbReference type="NCBI Taxonomy" id="412755"/>
    <lineage>
        <taxon>unclassified sequences</taxon>
        <taxon>metagenomes</taxon>
        <taxon>ecological metagenomes</taxon>
    </lineage>
</organism>
<dbReference type="PANTHER" id="PTHR35149">
    <property type="entry name" value="SLL5132 PROTEIN"/>
    <property type="match status" value="1"/>
</dbReference>
<protein>
    <recommendedName>
        <fullName evidence="1">GmrSD restriction endonucleases N-terminal domain-containing protein</fullName>
    </recommendedName>
</protein>
<reference evidence="2" key="1">
    <citation type="journal article" date="2014" name="Front. Microbiol.">
        <title>High frequency of phylogenetically diverse reductive dehalogenase-homologous genes in deep subseafloor sedimentary metagenomes.</title>
        <authorList>
            <person name="Kawai M."/>
            <person name="Futagami T."/>
            <person name="Toyoda A."/>
            <person name="Takaki Y."/>
            <person name="Nishi S."/>
            <person name="Hori S."/>
            <person name="Arai W."/>
            <person name="Tsubouchi T."/>
            <person name="Morono Y."/>
            <person name="Uchiyama I."/>
            <person name="Ito T."/>
            <person name="Fujiyama A."/>
            <person name="Inagaki F."/>
            <person name="Takami H."/>
        </authorList>
    </citation>
    <scope>NUCLEOTIDE SEQUENCE</scope>
    <source>
        <strain evidence="2">Expedition CK06-06</strain>
    </source>
</reference>
<dbReference type="AlphaFoldDB" id="X1S9Y3"/>
<feature type="non-terminal residue" evidence="2">
    <location>
        <position position="304"/>
    </location>
</feature>
<comment type="caution">
    <text evidence="2">The sequence shown here is derived from an EMBL/GenBank/DDBJ whole genome shotgun (WGS) entry which is preliminary data.</text>
</comment>